<evidence type="ECO:0000313" key="2">
    <source>
        <dbReference type="Proteomes" id="UP000019225"/>
    </source>
</evidence>
<dbReference type="Proteomes" id="UP000019225">
    <property type="component" value="Chromosome"/>
</dbReference>
<dbReference type="EMBL" id="CP007155">
    <property type="protein sequence ID" value="AHI01863.1"/>
    <property type="molecule type" value="Genomic_DNA"/>
</dbReference>
<dbReference type="AlphaFoldDB" id="W5WLW5"/>
<reference evidence="1 2" key="1">
    <citation type="journal article" date="2014" name="BMC Genomics">
        <title>Complete genome sequence of producer of the glycopeptide antibiotic Aculeximycin Kutzneria albida DSM 43870T, a representative of minor genus of Pseudonocardiaceae.</title>
        <authorList>
            <person name="Rebets Y."/>
            <person name="Tokovenko B."/>
            <person name="Lushchyk I."/>
            <person name="Ruckert C."/>
            <person name="Zaburannyi N."/>
            <person name="Bechthold A."/>
            <person name="Kalinowski J."/>
            <person name="Luzhetskyy A."/>
        </authorList>
    </citation>
    <scope>NUCLEOTIDE SEQUENCE [LARGE SCALE GENOMIC DNA]</scope>
    <source>
        <strain evidence="1">DSM 43870</strain>
    </source>
</reference>
<dbReference type="OrthoDB" id="3660677at2"/>
<gene>
    <name evidence="1" type="ORF">KALB_8506</name>
</gene>
<dbReference type="KEGG" id="kal:KALB_8506"/>
<dbReference type="RefSeq" id="WP_148309869.1">
    <property type="nucleotide sequence ID" value="NZ_CP007155.1"/>
</dbReference>
<evidence type="ECO:0000313" key="1">
    <source>
        <dbReference type="EMBL" id="AHI01863.1"/>
    </source>
</evidence>
<protein>
    <submittedName>
        <fullName evidence="1">Uncharacterized protein</fullName>
    </submittedName>
</protein>
<accession>W5WLW5</accession>
<organism evidence="1 2">
    <name type="scientific">Kutzneria albida DSM 43870</name>
    <dbReference type="NCBI Taxonomy" id="1449976"/>
    <lineage>
        <taxon>Bacteria</taxon>
        <taxon>Bacillati</taxon>
        <taxon>Actinomycetota</taxon>
        <taxon>Actinomycetes</taxon>
        <taxon>Pseudonocardiales</taxon>
        <taxon>Pseudonocardiaceae</taxon>
        <taxon>Kutzneria</taxon>
    </lineage>
</organism>
<dbReference type="HOGENOM" id="CLU_064701_0_0_11"/>
<sequence>MPNSTSLIRRLADLRSQYTGETDSAVLPAICHGTTLLTREDRAQVLDALDGDGPLPEHIRRAILPDASTVDQQELEAAVLRAASRAVHLAANPLTDKVFRMSRPLPDQLVLHLAPQALRPLVQELLPLETEDGLDGYPCLRARMYRRHVELHVPGASVHLANVSYTSWQFASEGRWTGNDADPPTPAELDALAHRGCGRTSPATASALLRRICLFPVQPLVIATPEACYLDWAGEPNHELVRERLDHPLTGVPVRQRIVLLGARERLPARVSGQPPSLSC</sequence>
<keyword evidence="2" id="KW-1185">Reference proteome</keyword>
<name>W5WLW5_9PSEU</name>
<proteinExistence type="predicted"/>